<reference evidence="2" key="2">
    <citation type="submission" date="2020-02" db="EMBL/GenBank/DDBJ databases">
        <authorList>
            <consortium name="NCBI Pathogen Detection Project"/>
        </authorList>
    </citation>
    <scope>NUCLEOTIDE SEQUENCE</scope>
    <source>
        <strain evidence="2">MA.CK_01/00000941</strain>
    </source>
</reference>
<protein>
    <submittedName>
        <fullName evidence="2">Uncharacterized protein</fullName>
    </submittedName>
</protein>
<proteinExistence type="predicted"/>
<organism evidence="2">
    <name type="scientific">Salmonella enterica</name>
    <name type="common">Salmonella choleraesuis</name>
    <dbReference type="NCBI Taxonomy" id="28901"/>
    <lineage>
        <taxon>Bacteria</taxon>
        <taxon>Pseudomonadati</taxon>
        <taxon>Pseudomonadota</taxon>
        <taxon>Gammaproteobacteria</taxon>
        <taxon>Enterobacterales</taxon>
        <taxon>Enterobacteriaceae</taxon>
        <taxon>Salmonella</taxon>
    </lineage>
</organism>
<accession>A0A743TXH6</accession>
<feature type="chain" id="PRO_5028113451" evidence="1">
    <location>
        <begin position="24"/>
        <end position="103"/>
    </location>
</feature>
<gene>
    <name evidence="2" type="ORF">G8N85_005178</name>
</gene>
<sequence>MSKITSLVSLFLLLFNVCSEASAAQKISSGMIHVSVNITTPTCTSALTSNKLRLTCNNAVNRYLRQVFPVNKKLDGLYGNIQSVKMQYINNTHTLGLLAVTYK</sequence>
<reference evidence="2" key="1">
    <citation type="journal article" date="2018" name="Genome Biol.">
        <title>SKESA: strategic k-mer extension for scrupulous assemblies.</title>
        <authorList>
            <person name="Souvorov A."/>
            <person name="Agarwala R."/>
            <person name="Lipman D.J."/>
        </authorList>
    </citation>
    <scope>NUCLEOTIDE SEQUENCE</scope>
    <source>
        <strain evidence="2">MA.CK_01/00000941</strain>
    </source>
</reference>
<feature type="signal peptide" evidence="1">
    <location>
        <begin position="1"/>
        <end position="23"/>
    </location>
</feature>
<name>A0A743TXH6_SALER</name>
<evidence type="ECO:0000313" key="2">
    <source>
        <dbReference type="EMBL" id="HAF2207072.1"/>
    </source>
</evidence>
<evidence type="ECO:0000256" key="1">
    <source>
        <dbReference type="SAM" id="SignalP"/>
    </source>
</evidence>
<dbReference type="EMBL" id="DAAUOA010000053">
    <property type="protein sequence ID" value="HAF2207072.1"/>
    <property type="molecule type" value="Genomic_DNA"/>
</dbReference>
<keyword evidence="1" id="KW-0732">Signal</keyword>
<dbReference type="AlphaFoldDB" id="A0A743TXH6"/>
<comment type="caution">
    <text evidence="2">The sequence shown here is derived from an EMBL/GenBank/DDBJ whole genome shotgun (WGS) entry which is preliminary data.</text>
</comment>